<dbReference type="EMBL" id="JAQQWI010000006">
    <property type="protein sequence ID" value="KAK8033649.1"/>
    <property type="molecule type" value="Genomic_DNA"/>
</dbReference>
<evidence type="ECO:0000313" key="13">
    <source>
        <dbReference type="EMBL" id="KAK8033649.1"/>
    </source>
</evidence>
<protein>
    <recommendedName>
        <fullName evidence="15">C2 domain-containing protein</fullName>
    </recommendedName>
</protein>
<name>A0ABR1SIT4_9PEZI</name>
<dbReference type="CDD" id="cd21670">
    <property type="entry name" value="SMP_ESyt"/>
    <property type="match status" value="1"/>
</dbReference>
<feature type="non-terminal residue" evidence="13">
    <location>
        <position position="477"/>
    </location>
</feature>
<keyword evidence="5" id="KW-0677">Repeat</keyword>
<dbReference type="SUPFAM" id="SSF49562">
    <property type="entry name" value="C2 domain (Calcium/lipid-binding domain, CaLB)"/>
    <property type="match status" value="2"/>
</dbReference>
<evidence type="ECO:0008006" key="15">
    <source>
        <dbReference type="Google" id="ProtNLM"/>
    </source>
</evidence>
<dbReference type="Pfam" id="PF17047">
    <property type="entry name" value="SMP_LBD"/>
    <property type="match status" value="1"/>
</dbReference>
<evidence type="ECO:0000256" key="2">
    <source>
        <dbReference type="ARBA" id="ARBA00022448"/>
    </source>
</evidence>
<dbReference type="CDD" id="cd00030">
    <property type="entry name" value="C2"/>
    <property type="match status" value="1"/>
</dbReference>
<dbReference type="PROSITE" id="PS50004">
    <property type="entry name" value="C2"/>
    <property type="match status" value="1"/>
</dbReference>
<dbReference type="Pfam" id="PF00168">
    <property type="entry name" value="C2"/>
    <property type="match status" value="2"/>
</dbReference>
<keyword evidence="9" id="KW-0446">Lipid-binding</keyword>
<dbReference type="PANTHER" id="PTHR45761:SF1">
    <property type="entry name" value="EXTENDED SYNAPTOTAGMIN-LIKE PROTEIN 2, ISOFORM C"/>
    <property type="match status" value="1"/>
</dbReference>
<evidence type="ECO:0000313" key="14">
    <source>
        <dbReference type="Proteomes" id="UP001396898"/>
    </source>
</evidence>
<dbReference type="SMART" id="SM00239">
    <property type="entry name" value="C2"/>
    <property type="match status" value="2"/>
</dbReference>
<keyword evidence="10" id="KW-0472">Membrane</keyword>
<dbReference type="Gene3D" id="2.60.40.150">
    <property type="entry name" value="C2 domain"/>
    <property type="match status" value="2"/>
</dbReference>
<evidence type="ECO:0000259" key="11">
    <source>
        <dbReference type="PROSITE" id="PS50004"/>
    </source>
</evidence>
<evidence type="ECO:0000256" key="3">
    <source>
        <dbReference type="ARBA" id="ARBA00022692"/>
    </source>
</evidence>
<dbReference type="Proteomes" id="UP001396898">
    <property type="component" value="Unassembled WGS sequence"/>
</dbReference>
<keyword evidence="2" id="KW-0813">Transport</keyword>
<evidence type="ECO:0000256" key="8">
    <source>
        <dbReference type="ARBA" id="ARBA00023055"/>
    </source>
</evidence>
<evidence type="ECO:0000256" key="9">
    <source>
        <dbReference type="ARBA" id="ARBA00023121"/>
    </source>
</evidence>
<evidence type="ECO:0000256" key="1">
    <source>
        <dbReference type="ARBA" id="ARBA00004370"/>
    </source>
</evidence>
<comment type="caution">
    <text evidence="13">The sequence shown here is derived from an EMBL/GenBank/DDBJ whole genome shotgun (WGS) entry which is preliminary data.</text>
</comment>
<dbReference type="PANTHER" id="PTHR45761">
    <property type="entry name" value="EXTENDED SYNAPTOTAGMIN-LIKE PROTEIN 2, ISOFORM C"/>
    <property type="match status" value="1"/>
</dbReference>
<feature type="domain" description="SMP-LTD" evidence="12">
    <location>
        <begin position="13"/>
        <end position="190"/>
    </location>
</feature>
<proteinExistence type="predicted"/>
<comment type="subcellular location">
    <subcellularLocation>
        <location evidence="1">Membrane</location>
    </subcellularLocation>
</comment>
<gene>
    <name evidence="13" type="ORF">PG991_003047</name>
</gene>
<evidence type="ECO:0000256" key="6">
    <source>
        <dbReference type="ARBA" id="ARBA00022837"/>
    </source>
</evidence>
<evidence type="ECO:0000256" key="10">
    <source>
        <dbReference type="ARBA" id="ARBA00023136"/>
    </source>
</evidence>
<dbReference type="InterPro" id="IPR035892">
    <property type="entry name" value="C2_domain_sf"/>
</dbReference>
<dbReference type="InterPro" id="IPR000008">
    <property type="entry name" value="C2_dom"/>
</dbReference>
<dbReference type="InterPro" id="IPR031468">
    <property type="entry name" value="SMP_LBD"/>
</dbReference>
<feature type="domain" description="C2" evidence="11">
    <location>
        <begin position="185"/>
        <end position="314"/>
    </location>
</feature>
<keyword evidence="7" id="KW-1133">Transmembrane helix</keyword>
<evidence type="ECO:0000256" key="7">
    <source>
        <dbReference type="ARBA" id="ARBA00022989"/>
    </source>
</evidence>
<keyword evidence="3" id="KW-0812">Transmembrane</keyword>
<dbReference type="InterPro" id="IPR051634">
    <property type="entry name" value="Extended_Synaptotagmin"/>
</dbReference>
<keyword evidence="4" id="KW-0479">Metal-binding</keyword>
<keyword evidence="14" id="KW-1185">Reference proteome</keyword>
<reference evidence="13 14" key="1">
    <citation type="submission" date="2023-01" db="EMBL/GenBank/DDBJ databases">
        <title>Analysis of 21 Apiospora genomes using comparative genomics revels a genus with tremendous synthesis potential of carbohydrate active enzymes and secondary metabolites.</title>
        <authorList>
            <person name="Sorensen T."/>
        </authorList>
    </citation>
    <scope>NUCLEOTIDE SEQUENCE [LARGE SCALE GENOMIC DNA]</scope>
    <source>
        <strain evidence="13 14">CBS 20057</strain>
    </source>
</reference>
<evidence type="ECO:0000259" key="12">
    <source>
        <dbReference type="PROSITE" id="PS51847"/>
    </source>
</evidence>
<sequence length="477" mass="51357">MASLVEKLTASGGNESAGFLNDIIAQLWPNINVAGSRMIKEIVEPMFAEMLPGPLANLQFVGIDLGSVPLSVSAVDVHKTDNEGIKLDMDVVWNGDSDIDLDAHMVPKLGIEHIHLKGRLSVLLAPLTNIIPLIGAAQVAFINPPELQLDFTGAAEFADWALVDKAIRKAILNIISSMAVLPNRYLVKLDANNDYFKTYLPQHGVLRLTVEKATGVTGEKKGGAKKFFSKLIKDVPDCYCRVAVGAGDEWRTSVQEDTFDPEWNETHDFLVADYEQNVVFDVNDKDPGSDEDIGIATTTVRNLLLSGGSQTLPCLHKGEPTGTDLTVRAKFYSFTDDAGALSSSSSTEEGQIVGLATILVASALGLQGQRDEMSPSIKVTWGDKEFRTAAKKYTPGTDIYNPAFDQAFQVPITADLLSGAAAFRIALMDKELETGSVEVPFADVMEAPGLVREESFEVGAGATVRASITLRGLQEAA</sequence>
<accession>A0ABR1SIT4</accession>
<evidence type="ECO:0000256" key="5">
    <source>
        <dbReference type="ARBA" id="ARBA00022737"/>
    </source>
</evidence>
<keyword evidence="8" id="KW-0445">Lipid transport</keyword>
<organism evidence="13 14">
    <name type="scientific">Apiospora marii</name>
    <dbReference type="NCBI Taxonomy" id="335849"/>
    <lineage>
        <taxon>Eukaryota</taxon>
        <taxon>Fungi</taxon>
        <taxon>Dikarya</taxon>
        <taxon>Ascomycota</taxon>
        <taxon>Pezizomycotina</taxon>
        <taxon>Sordariomycetes</taxon>
        <taxon>Xylariomycetidae</taxon>
        <taxon>Amphisphaeriales</taxon>
        <taxon>Apiosporaceae</taxon>
        <taxon>Apiospora</taxon>
    </lineage>
</organism>
<evidence type="ECO:0000256" key="4">
    <source>
        <dbReference type="ARBA" id="ARBA00022723"/>
    </source>
</evidence>
<keyword evidence="6" id="KW-0106">Calcium</keyword>
<dbReference type="PROSITE" id="PS51847">
    <property type="entry name" value="SMP"/>
    <property type="match status" value="1"/>
</dbReference>
<dbReference type="InterPro" id="IPR039010">
    <property type="entry name" value="Synaptotagmin_SMP"/>
</dbReference>